<evidence type="ECO:0000256" key="1">
    <source>
        <dbReference type="SAM" id="MobiDB-lite"/>
    </source>
</evidence>
<dbReference type="EMBL" id="VXLC01000014">
    <property type="protein sequence ID" value="KAA8886193.1"/>
    <property type="molecule type" value="Genomic_DNA"/>
</dbReference>
<dbReference type="Proteomes" id="UP000323876">
    <property type="component" value="Unassembled WGS sequence"/>
</dbReference>
<accession>A0A5N0EB62</accession>
<dbReference type="Gene3D" id="1.25.40.10">
    <property type="entry name" value="Tetratricopeptide repeat domain"/>
    <property type="match status" value="1"/>
</dbReference>
<dbReference type="OrthoDB" id="3213425at2"/>
<evidence type="ECO:0000313" key="2">
    <source>
        <dbReference type="EMBL" id="KAA8886193.1"/>
    </source>
</evidence>
<proteinExistence type="predicted"/>
<evidence type="ECO:0000313" key="3">
    <source>
        <dbReference type="Proteomes" id="UP000323876"/>
    </source>
</evidence>
<comment type="caution">
    <text evidence="2">The sequence shown here is derived from an EMBL/GenBank/DDBJ whole genome shotgun (WGS) entry which is preliminary data.</text>
</comment>
<organism evidence="2 3">
    <name type="scientific">Nocardia colli</name>
    <dbReference type="NCBI Taxonomy" id="2545717"/>
    <lineage>
        <taxon>Bacteria</taxon>
        <taxon>Bacillati</taxon>
        <taxon>Actinomycetota</taxon>
        <taxon>Actinomycetes</taxon>
        <taxon>Mycobacteriales</taxon>
        <taxon>Nocardiaceae</taxon>
        <taxon>Nocardia</taxon>
    </lineage>
</organism>
<dbReference type="InterPro" id="IPR011990">
    <property type="entry name" value="TPR-like_helical_dom_sf"/>
</dbReference>
<protein>
    <submittedName>
        <fullName evidence="2">Uncharacterized protein</fullName>
    </submittedName>
</protein>
<name>A0A5N0EB62_9NOCA</name>
<sequence length="440" mass="47712">MVRAQQWTGFEAAALQEAMRHSIREFAAVLGVETTTINNWRAGLSSVTPRSTTQAILDTTYQQRATPDDRARFEQIVAEGEAVWRGRHRSPLPSGTTAAQPSDVHVDTPPSDVGVTEEVLAVLARVQRLSRSINPEVVQQLQSSTLLSIAHYETNDPAALVPALKKQRDWLSELMDECGHPEQRRQLFETASETSGLLGYIAVGTGNFSTARAYCLESFHLGNHAQCGNLMAWARGIQSFCEYYAGQFDQALLYAEDGLTYAGAGPQNVRLAINGVARAKGQLGDTEGVHRAVDGANMMLSRNSAPAGVPSSISLDSYSAAQVAGNAATAYLSLGMPERVEEYVRQALPEMNDSNSPWGRSLVLIDLARSHVVSPEGDLDSAAHIMLDALDTARGTLMTQVRRRGSEFVRDAAARWGPTAQLQTIRDMMVSMNSSGLEHG</sequence>
<gene>
    <name evidence="2" type="ORF">F3087_26755</name>
</gene>
<dbReference type="AlphaFoldDB" id="A0A5N0EB62"/>
<dbReference type="RefSeq" id="WP_150404765.1">
    <property type="nucleotide sequence ID" value="NZ_VXLC01000014.1"/>
</dbReference>
<feature type="region of interest" description="Disordered" evidence="1">
    <location>
        <begin position="87"/>
        <end position="111"/>
    </location>
</feature>
<keyword evidence="3" id="KW-1185">Reference proteome</keyword>
<reference evidence="2 3" key="1">
    <citation type="submission" date="2019-09" db="EMBL/GenBank/DDBJ databases">
        <authorList>
            <person name="Wang X."/>
        </authorList>
    </citation>
    <scope>NUCLEOTIDE SEQUENCE [LARGE SCALE GENOMIC DNA]</scope>
    <source>
        <strain evidence="2 3">CICC 11023</strain>
    </source>
</reference>